<protein>
    <submittedName>
        <fullName evidence="3">Glycosyltransferase</fullName>
    </submittedName>
</protein>
<dbReference type="Gene3D" id="3.90.550.10">
    <property type="entry name" value="Spore Coat Polysaccharide Biosynthesis Protein SpsA, Chain A"/>
    <property type="match status" value="1"/>
</dbReference>
<proteinExistence type="predicted"/>
<sequence length="334" mass="38409">MYLDFSFIVPVYNRPGEVTELLKSMTALDYDHPFEVVIVEDGSTEPAKEVADIFSDRLRISYYFKKNSGPGDSRNYGMEKAVGNYFIILDSDCVLPSHYLKEVHRALSADYVDCYGGPDTAHPSFTNLQKAINYAMTSTITTGGIRGKKNAVGKFQPRSFNMGISREAFRKTGGFGKIHPGEDPDLTIRLWASGYETRLLENAFVYHKRRISWPKFYKQVYKFGMTRPILNHWHPHTEKIVYWFPTFFVAGLITALLLWSVGIPFFIFLYMIFFCIVFTDALFRNRNLMVAFLSVFAVLIQFSGYGYGFIKSTLSIKIFHKDPEKVFPELFFNA</sequence>
<dbReference type="InterPro" id="IPR050834">
    <property type="entry name" value="Glycosyltransf_2"/>
</dbReference>
<accession>A0A3N0E2B0</accession>
<evidence type="ECO:0000313" key="4">
    <source>
        <dbReference type="Proteomes" id="UP000267469"/>
    </source>
</evidence>
<dbReference type="Proteomes" id="UP000267469">
    <property type="component" value="Unassembled WGS sequence"/>
</dbReference>
<keyword evidence="3" id="KW-0808">Transferase</keyword>
<dbReference type="PANTHER" id="PTHR43685">
    <property type="entry name" value="GLYCOSYLTRANSFERASE"/>
    <property type="match status" value="1"/>
</dbReference>
<dbReference type="OrthoDB" id="9813550at2"/>
<dbReference type="Pfam" id="PF00535">
    <property type="entry name" value="Glycos_transf_2"/>
    <property type="match status" value="1"/>
</dbReference>
<evidence type="ECO:0000313" key="3">
    <source>
        <dbReference type="EMBL" id="RNL81981.1"/>
    </source>
</evidence>
<reference evidence="3 4" key="1">
    <citation type="submission" date="2018-10" db="EMBL/GenBank/DDBJ databases">
        <title>Sinomicrobium pectinilyticum sp. nov., a pectinase-producing bacterium isolated from alkaline and saline soil, and emended description of the genus Sinomicrobium.</title>
        <authorList>
            <person name="Cheng B."/>
            <person name="Li C."/>
            <person name="Lai Q."/>
            <person name="Du M."/>
            <person name="Shao Z."/>
            <person name="Xu P."/>
            <person name="Yang C."/>
        </authorList>
    </citation>
    <scope>NUCLEOTIDE SEQUENCE [LARGE SCALE GENOMIC DNA]</scope>
    <source>
        <strain evidence="3 4">5DNS001</strain>
    </source>
</reference>
<comment type="caution">
    <text evidence="3">The sequence shown here is derived from an EMBL/GenBank/DDBJ whole genome shotgun (WGS) entry which is preliminary data.</text>
</comment>
<dbReference type="SUPFAM" id="SSF53448">
    <property type="entry name" value="Nucleotide-diphospho-sugar transferases"/>
    <property type="match status" value="1"/>
</dbReference>
<keyword evidence="1" id="KW-1133">Transmembrane helix</keyword>
<dbReference type="AlphaFoldDB" id="A0A3N0E2B0"/>
<keyword evidence="4" id="KW-1185">Reference proteome</keyword>
<feature type="transmembrane region" description="Helical" evidence="1">
    <location>
        <begin position="265"/>
        <end position="283"/>
    </location>
</feature>
<gene>
    <name evidence="3" type="ORF">ED312_17880</name>
</gene>
<dbReference type="EMBL" id="RJTM01000119">
    <property type="protein sequence ID" value="RNL81981.1"/>
    <property type="molecule type" value="Genomic_DNA"/>
</dbReference>
<feature type="domain" description="Glycosyltransferase 2-like" evidence="2">
    <location>
        <begin position="6"/>
        <end position="170"/>
    </location>
</feature>
<feature type="transmembrane region" description="Helical" evidence="1">
    <location>
        <begin position="240"/>
        <end position="259"/>
    </location>
</feature>
<feature type="transmembrane region" description="Helical" evidence="1">
    <location>
        <begin position="290"/>
        <end position="310"/>
    </location>
</feature>
<evidence type="ECO:0000256" key="1">
    <source>
        <dbReference type="SAM" id="Phobius"/>
    </source>
</evidence>
<dbReference type="PANTHER" id="PTHR43685:SF2">
    <property type="entry name" value="GLYCOSYLTRANSFERASE 2-LIKE DOMAIN-CONTAINING PROTEIN"/>
    <property type="match status" value="1"/>
</dbReference>
<organism evidence="3 4">
    <name type="scientific">Sinomicrobium pectinilyticum</name>
    <dbReference type="NCBI Taxonomy" id="1084421"/>
    <lineage>
        <taxon>Bacteria</taxon>
        <taxon>Pseudomonadati</taxon>
        <taxon>Bacteroidota</taxon>
        <taxon>Flavobacteriia</taxon>
        <taxon>Flavobacteriales</taxon>
        <taxon>Flavobacteriaceae</taxon>
        <taxon>Sinomicrobium</taxon>
    </lineage>
</organism>
<dbReference type="InterPro" id="IPR029044">
    <property type="entry name" value="Nucleotide-diphossugar_trans"/>
</dbReference>
<keyword evidence="1" id="KW-0472">Membrane</keyword>
<dbReference type="GO" id="GO:0016740">
    <property type="term" value="F:transferase activity"/>
    <property type="evidence" value="ECO:0007669"/>
    <property type="project" value="UniProtKB-KW"/>
</dbReference>
<keyword evidence="1" id="KW-0812">Transmembrane</keyword>
<dbReference type="RefSeq" id="WP_123217395.1">
    <property type="nucleotide sequence ID" value="NZ_RJTM01000119.1"/>
</dbReference>
<evidence type="ECO:0000259" key="2">
    <source>
        <dbReference type="Pfam" id="PF00535"/>
    </source>
</evidence>
<name>A0A3N0E2B0_SINP1</name>
<dbReference type="InterPro" id="IPR001173">
    <property type="entry name" value="Glyco_trans_2-like"/>
</dbReference>